<dbReference type="KEGG" id="azo:azo0006"/>
<dbReference type="Proteomes" id="UP000002588">
    <property type="component" value="Chromosome"/>
</dbReference>
<dbReference type="HOGENOM" id="CLU_3304047_0_0_4"/>
<proteinExistence type="predicted"/>
<keyword evidence="2" id="KW-1185">Reference proteome</keyword>
<reference evidence="1 2" key="1">
    <citation type="journal article" date="2006" name="Nat. Biotechnol.">
        <title>Complete genome of the mutualistic, N2-fixing grass endophyte Azoarcus sp. strain BH72.</title>
        <authorList>
            <person name="Krause A."/>
            <person name="Ramakumar A."/>
            <person name="Bartels D."/>
            <person name="Battistoni F."/>
            <person name="Bekel T."/>
            <person name="Boch J."/>
            <person name="Boehm M."/>
            <person name="Friedrich F."/>
            <person name="Hurek T."/>
            <person name="Krause L."/>
            <person name="Linke B."/>
            <person name="McHardy A.C."/>
            <person name="Sarkar A."/>
            <person name="Schneiker S."/>
            <person name="Syed A.A."/>
            <person name="Thauer R."/>
            <person name="Vorhoelter F.-J."/>
            <person name="Weidner S."/>
            <person name="Puehler A."/>
            <person name="Reinhold-Hurek B."/>
            <person name="Kaiser O."/>
            <person name="Goesmann A."/>
        </authorList>
    </citation>
    <scope>NUCLEOTIDE SEQUENCE [LARGE SCALE GENOMIC DNA]</scope>
    <source>
        <strain evidence="1 2">BH72</strain>
    </source>
</reference>
<accession>A1K1B9</accession>
<evidence type="ECO:0000313" key="1">
    <source>
        <dbReference type="EMBL" id="CAL92624.1"/>
    </source>
</evidence>
<dbReference type="AlphaFoldDB" id="A1K1B9"/>
<organism evidence="1 2">
    <name type="scientific">Azoarcus sp. (strain BH72)</name>
    <dbReference type="NCBI Taxonomy" id="418699"/>
    <lineage>
        <taxon>Bacteria</taxon>
        <taxon>Pseudomonadati</taxon>
        <taxon>Pseudomonadota</taxon>
        <taxon>Betaproteobacteria</taxon>
        <taxon>Rhodocyclales</taxon>
        <taxon>Zoogloeaceae</taxon>
        <taxon>Azoarcus</taxon>
    </lineage>
</organism>
<gene>
    <name evidence="1" type="ordered locus">azo0006</name>
</gene>
<evidence type="ECO:0000313" key="2">
    <source>
        <dbReference type="Proteomes" id="UP000002588"/>
    </source>
</evidence>
<sequence length="39" mass="4457">MMKHPDRRAHPRPCSLHAIDEELKTVSANIMKMLEGLAE</sequence>
<name>A1K1B9_AZOSB</name>
<dbReference type="EMBL" id="AM406670">
    <property type="protein sequence ID" value="CAL92624.1"/>
    <property type="molecule type" value="Genomic_DNA"/>
</dbReference>
<protein>
    <submittedName>
        <fullName evidence="1">Uncharacterized protein</fullName>
    </submittedName>
</protein>